<feature type="region of interest" description="Disordered" evidence="14">
    <location>
        <begin position="34"/>
        <end position="82"/>
    </location>
</feature>
<protein>
    <recommendedName>
        <fullName evidence="3 13">Membrane protein insertase YidC</fullName>
    </recommendedName>
    <alternativeName>
        <fullName evidence="12 13">Foldase YidC</fullName>
    </alternativeName>
    <alternativeName>
        <fullName evidence="11 13">Membrane integrase YidC</fullName>
    </alternativeName>
    <alternativeName>
        <fullName evidence="13">Membrane protein YidC</fullName>
    </alternativeName>
</protein>
<name>A0ABU3BAL3_9GAMM</name>
<comment type="caution">
    <text evidence="17">The sequence shown here is derived from an EMBL/GenBank/DDBJ whole genome shotgun (WGS) entry which is preliminary data.</text>
</comment>
<dbReference type="PRINTS" id="PR00701">
    <property type="entry name" value="60KDINNERMP"/>
</dbReference>
<dbReference type="InterPro" id="IPR028053">
    <property type="entry name" value="Membr_insert_YidC_N"/>
</dbReference>
<keyword evidence="5 13" id="KW-1003">Cell membrane</keyword>
<dbReference type="InterPro" id="IPR038221">
    <property type="entry name" value="YidC_periplasmic_sf"/>
</dbReference>
<evidence type="ECO:0000256" key="8">
    <source>
        <dbReference type="ARBA" id="ARBA00022989"/>
    </source>
</evidence>
<keyword evidence="18" id="KW-1185">Reference proteome</keyword>
<evidence type="ECO:0000256" key="13">
    <source>
        <dbReference type="HAMAP-Rule" id="MF_01810"/>
    </source>
</evidence>
<gene>
    <name evidence="13 17" type="primary">yidC</name>
    <name evidence="17" type="ORF">RM531_10340</name>
</gene>
<dbReference type="EMBL" id="JAVRHY010000008">
    <property type="protein sequence ID" value="MDT0618872.1"/>
    <property type="molecule type" value="Genomic_DNA"/>
</dbReference>
<sequence>MDNLRFALLCALGVLGFFLYQAWEADYADQRRAAESDPAPSVTREADNDLPDISDAPTQTQDAQSEAPEPDTDRSAAGLASGSTVRVVTDTLDAVIDTQGGDIRRMRLIGVPVSGEDDSDLVLLNDEAPNFFIAQSGLLVESGDAPDHRATYRSDRDRYEMGPNQDTLEVPLTWTGADGREVTKVYRFERGHYRIGLTHEVRNNGGQAWTVSPYARLWRTPFDHGQEAPFAYSFTGVGWHEAKADADGYRFEKVAAEDLPEEPLKQRQEGGWVSVMQHYFLGAIIPPAGESVSLYAKAKAVPGSTAPGFEAGYVGAQRVVEPGQRTTISTELFLGPKLQDRLEDVAPGLVLTVDYGIFTFLSSPLFWVLEKLHDLVGNWGWSIVLLTVLIKLAFYKLSETQFRAMARMRKFAPRMQQLKEQYGDDRQKLQEKMMDLYKKEGFNPLGGCWPLLVQMPVFIALYWVLHESVELRHADFMLWINDLSSPDPYYILPIAFGLTMFAQQKLSASSMTMDPMQQRMMQIMPIALSVFFAFFPAGLVVYWFTNNLLSIGQQWYIYRKLDQEGLGQASG</sequence>
<keyword evidence="9 13" id="KW-0472">Membrane</keyword>
<reference evidence="17 18" key="1">
    <citation type="submission" date="2023-09" db="EMBL/GenBank/DDBJ databases">
        <authorList>
            <person name="Rey-Velasco X."/>
        </authorList>
    </citation>
    <scope>NUCLEOTIDE SEQUENCE [LARGE SCALE GENOMIC DNA]</scope>
    <source>
        <strain evidence="17 18">P385</strain>
    </source>
</reference>
<dbReference type="RefSeq" id="WP_311659098.1">
    <property type="nucleotide sequence ID" value="NZ_JAVRHY010000008.1"/>
</dbReference>
<feature type="transmembrane region" description="Helical" evidence="13">
    <location>
        <begin position="523"/>
        <end position="545"/>
    </location>
</feature>
<evidence type="ECO:0000256" key="1">
    <source>
        <dbReference type="ARBA" id="ARBA00004429"/>
    </source>
</evidence>
<dbReference type="CDD" id="cd20070">
    <property type="entry name" value="5TM_YidC_Alb3"/>
    <property type="match status" value="1"/>
</dbReference>
<accession>A0ABU3BAL3</accession>
<evidence type="ECO:0000256" key="2">
    <source>
        <dbReference type="ARBA" id="ARBA00010527"/>
    </source>
</evidence>
<evidence type="ECO:0000256" key="4">
    <source>
        <dbReference type="ARBA" id="ARBA00022448"/>
    </source>
</evidence>
<comment type="similarity">
    <text evidence="2 13">Belongs to the OXA1/ALB3/YidC family. Type 1 subfamily.</text>
</comment>
<feature type="domain" description="Membrane insertase YidC N-terminal" evidence="16">
    <location>
        <begin position="85"/>
        <end position="368"/>
    </location>
</feature>
<dbReference type="Pfam" id="PF02096">
    <property type="entry name" value="60KD_IMP"/>
    <property type="match status" value="1"/>
</dbReference>
<evidence type="ECO:0000256" key="11">
    <source>
        <dbReference type="ARBA" id="ARBA00033245"/>
    </source>
</evidence>
<keyword evidence="10 13" id="KW-0143">Chaperone</keyword>
<dbReference type="InterPro" id="IPR047196">
    <property type="entry name" value="YidC_ALB_C"/>
</dbReference>
<proteinExistence type="inferred from homology"/>
<feature type="transmembrane region" description="Helical" evidence="13">
    <location>
        <begin position="345"/>
        <end position="367"/>
    </location>
</feature>
<dbReference type="PANTHER" id="PTHR12428">
    <property type="entry name" value="OXA1"/>
    <property type="match status" value="1"/>
</dbReference>
<feature type="domain" description="Membrane insertase YidC/Oxa/ALB C-terminal" evidence="15">
    <location>
        <begin position="379"/>
        <end position="559"/>
    </location>
</feature>
<keyword evidence="6 13" id="KW-0812">Transmembrane</keyword>
<dbReference type="Pfam" id="PF14849">
    <property type="entry name" value="YidC_periplas"/>
    <property type="match status" value="1"/>
</dbReference>
<evidence type="ECO:0000313" key="18">
    <source>
        <dbReference type="Proteomes" id="UP001259982"/>
    </source>
</evidence>
<dbReference type="NCBIfam" id="TIGR03592">
    <property type="entry name" value="yidC_oxa1_cterm"/>
    <property type="match status" value="1"/>
</dbReference>
<dbReference type="InterPro" id="IPR001708">
    <property type="entry name" value="YidC/ALB3/OXA1/COX18"/>
</dbReference>
<evidence type="ECO:0000256" key="5">
    <source>
        <dbReference type="ARBA" id="ARBA00022475"/>
    </source>
</evidence>
<evidence type="ECO:0000313" key="17">
    <source>
        <dbReference type="EMBL" id="MDT0618872.1"/>
    </source>
</evidence>
<dbReference type="NCBIfam" id="NF002352">
    <property type="entry name" value="PRK01318.1-3"/>
    <property type="match status" value="1"/>
</dbReference>
<evidence type="ECO:0000256" key="3">
    <source>
        <dbReference type="ARBA" id="ARBA00015325"/>
    </source>
</evidence>
<dbReference type="InterPro" id="IPR028055">
    <property type="entry name" value="YidC/Oxa/ALB_C"/>
</dbReference>
<evidence type="ECO:0000256" key="9">
    <source>
        <dbReference type="ARBA" id="ARBA00023136"/>
    </source>
</evidence>
<feature type="transmembrane region" description="Helical" evidence="13">
    <location>
        <begin position="6"/>
        <end position="23"/>
    </location>
</feature>
<feature type="transmembrane region" description="Helical" evidence="13">
    <location>
        <begin position="379"/>
        <end position="398"/>
    </location>
</feature>
<keyword evidence="8 13" id="KW-1133">Transmembrane helix</keyword>
<comment type="subunit">
    <text evidence="13">Interacts with the Sec translocase complex via SecD. Specifically interacts with transmembrane segments of nascent integral membrane proteins during membrane integration.</text>
</comment>
<keyword evidence="7 13" id="KW-0653">Protein transport</keyword>
<evidence type="ECO:0000256" key="10">
    <source>
        <dbReference type="ARBA" id="ARBA00023186"/>
    </source>
</evidence>
<dbReference type="NCBIfam" id="TIGR03593">
    <property type="entry name" value="yidC_nterm"/>
    <property type="match status" value="1"/>
</dbReference>
<dbReference type="InterPro" id="IPR019998">
    <property type="entry name" value="Membr_insert_YidC"/>
</dbReference>
<comment type="subcellular location">
    <subcellularLocation>
        <location evidence="1">Cell inner membrane</location>
        <topology evidence="1">Multi-pass membrane protein</topology>
    </subcellularLocation>
    <subcellularLocation>
        <location evidence="13">Cell membrane</location>
        <topology evidence="13">Multi-pass membrane protein</topology>
    </subcellularLocation>
</comment>
<dbReference type="Gene3D" id="2.70.98.90">
    <property type="match status" value="1"/>
</dbReference>
<comment type="function">
    <text evidence="13">Required for the insertion and/or proper folding and/or complex formation of integral membrane proteins into the membrane. Involved in integration of membrane proteins that insert both dependently and independently of the Sec translocase complex, as well as at least some lipoproteins. Aids folding of multispanning membrane proteins.</text>
</comment>
<dbReference type="CDD" id="cd19961">
    <property type="entry name" value="EcYidC-like_peri"/>
    <property type="match status" value="1"/>
</dbReference>
<evidence type="ECO:0000256" key="7">
    <source>
        <dbReference type="ARBA" id="ARBA00022927"/>
    </source>
</evidence>
<evidence type="ECO:0000256" key="12">
    <source>
        <dbReference type="ARBA" id="ARBA00033342"/>
    </source>
</evidence>
<evidence type="ECO:0000259" key="16">
    <source>
        <dbReference type="Pfam" id="PF14849"/>
    </source>
</evidence>
<dbReference type="Proteomes" id="UP001259982">
    <property type="component" value="Unassembled WGS sequence"/>
</dbReference>
<dbReference type="PANTHER" id="PTHR12428:SF65">
    <property type="entry name" value="CYTOCHROME C OXIDASE ASSEMBLY PROTEIN COX18, MITOCHONDRIAL"/>
    <property type="match status" value="1"/>
</dbReference>
<evidence type="ECO:0000256" key="14">
    <source>
        <dbReference type="SAM" id="MobiDB-lite"/>
    </source>
</evidence>
<evidence type="ECO:0000259" key="15">
    <source>
        <dbReference type="Pfam" id="PF02096"/>
    </source>
</evidence>
<organism evidence="17 18">
    <name type="scientific">Spectribacter acetivorans</name>
    <dbReference type="NCBI Taxonomy" id="3075603"/>
    <lineage>
        <taxon>Bacteria</taxon>
        <taxon>Pseudomonadati</taxon>
        <taxon>Pseudomonadota</taxon>
        <taxon>Gammaproteobacteria</taxon>
        <taxon>Salinisphaerales</taxon>
        <taxon>Salinisphaeraceae</taxon>
        <taxon>Spectribacter</taxon>
    </lineage>
</organism>
<feature type="transmembrane region" description="Helical" evidence="13">
    <location>
        <begin position="485"/>
        <end position="502"/>
    </location>
</feature>
<dbReference type="HAMAP" id="MF_01810">
    <property type="entry name" value="YidC_type1"/>
    <property type="match status" value="1"/>
</dbReference>
<feature type="transmembrane region" description="Helical" evidence="13">
    <location>
        <begin position="442"/>
        <end position="465"/>
    </location>
</feature>
<evidence type="ECO:0000256" key="6">
    <source>
        <dbReference type="ARBA" id="ARBA00022692"/>
    </source>
</evidence>
<keyword evidence="4 13" id="KW-0813">Transport</keyword>
<dbReference type="PRINTS" id="PR01900">
    <property type="entry name" value="YIDCPROTEIN"/>
</dbReference>